<organism evidence="2 3">
    <name type="scientific">Nocardia brasiliensis</name>
    <dbReference type="NCBI Taxonomy" id="37326"/>
    <lineage>
        <taxon>Bacteria</taxon>
        <taxon>Bacillati</taxon>
        <taxon>Actinomycetota</taxon>
        <taxon>Actinomycetes</taxon>
        <taxon>Mycobacteriales</taxon>
        <taxon>Nocardiaceae</taxon>
        <taxon>Nocardia</taxon>
    </lineage>
</organism>
<dbReference type="RefSeq" id="WP_167460080.1">
    <property type="nucleotide sequence ID" value="NZ_CP046171.1"/>
</dbReference>
<feature type="compositionally biased region" description="Low complexity" evidence="1">
    <location>
        <begin position="161"/>
        <end position="197"/>
    </location>
</feature>
<proteinExistence type="predicted"/>
<dbReference type="Proteomes" id="UP000501705">
    <property type="component" value="Chromosome"/>
</dbReference>
<reference evidence="2 3" key="1">
    <citation type="journal article" date="2019" name="ACS Chem. Biol.">
        <title>Identification and Mobilization of a Cryptic Antibiotic Biosynthesis Gene Locus from a Human-Pathogenic Nocardia Isolate.</title>
        <authorList>
            <person name="Herisse M."/>
            <person name="Ishida K."/>
            <person name="Porter J.L."/>
            <person name="Howden B."/>
            <person name="Hertweck C."/>
            <person name="Stinear T.P."/>
            <person name="Pidot S.J."/>
        </authorList>
    </citation>
    <scope>NUCLEOTIDE SEQUENCE [LARGE SCALE GENOMIC DNA]</scope>
    <source>
        <strain evidence="2 3">AUSMDU00024985</strain>
    </source>
</reference>
<dbReference type="AlphaFoldDB" id="A0A6G9Y0R8"/>
<evidence type="ECO:0000256" key="1">
    <source>
        <dbReference type="SAM" id="MobiDB-lite"/>
    </source>
</evidence>
<evidence type="ECO:0000313" key="2">
    <source>
        <dbReference type="EMBL" id="QIS06799.1"/>
    </source>
</evidence>
<evidence type="ECO:0000313" key="3">
    <source>
        <dbReference type="Proteomes" id="UP000501705"/>
    </source>
</evidence>
<dbReference type="EMBL" id="CP046171">
    <property type="protein sequence ID" value="QIS06799.1"/>
    <property type="molecule type" value="Genomic_DNA"/>
</dbReference>
<sequence length="230" mass="24530">MDMESILFGGKGPRAAFKKGDPIGLEVGGVITKAPEVVQQTDLKDGKLLYWDDGKPKMQIIVTIQTALREDAEDDGLRRFFLKQSTDQLRAVSTALEHVGKREVEEGGFLAIRYIGDGTSTTPGYNAPRLHSAIYSPPKITAQSQILGTTGQPPVTPPIQPAATAYQPPAYQQQAPQAPAQPPVYQQPAPQTPPQQQGPVHGPTAASLGISEAAFAAIAELTAAQQRQQG</sequence>
<name>A0A6G9Y0R8_NOCBR</name>
<accession>A0A6G9Y0R8</accession>
<feature type="region of interest" description="Disordered" evidence="1">
    <location>
        <begin position="147"/>
        <end position="207"/>
    </location>
</feature>
<gene>
    <name evidence="2" type="ORF">F5X71_34820</name>
</gene>
<protein>
    <submittedName>
        <fullName evidence="2">Uncharacterized protein</fullName>
    </submittedName>
</protein>